<accession>A0ABD7C767</accession>
<reference evidence="1 2" key="1">
    <citation type="submission" date="2021-01" db="EMBL/GenBank/DDBJ databases">
        <title>Genome Characterization of a novel Stenotrophomonas isolate with high keratinase activity.</title>
        <authorList>
            <person name="Cao Z.-J."/>
        </authorList>
    </citation>
    <scope>NUCLEOTIDE SEQUENCE [LARGE SCALE GENOMIC DNA]</scope>
    <source>
        <strain evidence="1 2">DHHJ</strain>
    </source>
</reference>
<dbReference type="Pfam" id="PF19866">
    <property type="entry name" value="DUF6339"/>
    <property type="match status" value="1"/>
</dbReference>
<dbReference type="Proteomes" id="UP000596095">
    <property type="component" value="Chromosome"/>
</dbReference>
<dbReference type="AlphaFoldDB" id="A0ABD7C767"/>
<evidence type="ECO:0008006" key="3">
    <source>
        <dbReference type="Google" id="ProtNLM"/>
    </source>
</evidence>
<sequence>MTTILLPRLSRLGVSRLMAELGTDYSSDDAVAFVNDHASLSSFAASGGVREHRAAEEIAATIRKTAEGCGFPTLSGQTGRAKFDRDAAIALASFSSLASGEGLRDDVWAYLTTVLLPDVVRWRFESKAQDRFGGGVRNALQRLYMRASALDLGPEAGVDRWRLLRALTEDAHVAIFERPVIGGNPILAKAIAHGWVQATASEAKGNMEDIMRCAIKLLRLRYQIVDLGVLEDQELADTVASVFKDAATQVTEVV</sequence>
<name>A0ABD7C767_STEMA</name>
<dbReference type="RefSeq" id="WP_187757532.1">
    <property type="nucleotide sequence ID" value="NZ_CP067993.1"/>
</dbReference>
<dbReference type="EMBL" id="CP067993">
    <property type="protein sequence ID" value="QQQ42832.1"/>
    <property type="molecule type" value="Genomic_DNA"/>
</dbReference>
<evidence type="ECO:0000313" key="1">
    <source>
        <dbReference type="EMBL" id="QQQ42832.1"/>
    </source>
</evidence>
<organism evidence="1 2">
    <name type="scientific">Stenotrophomonas maltophilia</name>
    <name type="common">Pseudomonas maltophilia</name>
    <name type="synonym">Xanthomonas maltophilia</name>
    <dbReference type="NCBI Taxonomy" id="40324"/>
    <lineage>
        <taxon>Bacteria</taxon>
        <taxon>Pseudomonadati</taxon>
        <taxon>Pseudomonadota</taxon>
        <taxon>Gammaproteobacteria</taxon>
        <taxon>Lysobacterales</taxon>
        <taxon>Lysobacteraceae</taxon>
        <taxon>Stenotrophomonas</taxon>
        <taxon>Stenotrophomonas maltophilia group</taxon>
    </lineage>
</organism>
<evidence type="ECO:0000313" key="2">
    <source>
        <dbReference type="Proteomes" id="UP000596095"/>
    </source>
</evidence>
<proteinExistence type="predicted"/>
<dbReference type="InterPro" id="IPR045920">
    <property type="entry name" value="DUF6339"/>
</dbReference>
<protein>
    <recommendedName>
        <fullName evidence="3">DUF1819 family protein</fullName>
    </recommendedName>
</protein>
<gene>
    <name evidence="1" type="ORF">JJL50_01900</name>
</gene>